<feature type="domain" description="Antirepressor protein ant N-terminal" evidence="1">
    <location>
        <begin position="6"/>
        <end position="106"/>
    </location>
</feature>
<dbReference type="Pfam" id="PF10547">
    <property type="entry name" value="P22_AR_N"/>
    <property type="match status" value="1"/>
</dbReference>
<proteinExistence type="predicted"/>
<organism evidence="2 3">
    <name type="scientific">Bergeyella zoohelcum</name>
    <dbReference type="NCBI Taxonomy" id="1015"/>
    <lineage>
        <taxon>Bacteria</taxon>
        <taxon>Pseudomonadati</taxon>
        <taxon>Bacteroidota</taxon>
        <taxon>Flavobacteriia</taxon>
        <taxon>Flavobacteriales</taxon>
        <taxon>Weeksellaceae</taxon>
        <taxon>Bergeyella</taxon>
    </lineage>
</organism>
<evidence type="ECO:0000259" key="1">
    <source>
        <dbReference type="Pfam" id="PF10547"/>
    </source>
</evidence>
<dbReference type="Proteomes" id="UP000255515">
    <property type="component" value="Unassembled WGS sequence"/>
</dbReference>
<dbReference type="EMBL" id="UFTJ01000001">
    <property type="protein sequence ID" value="SSZ47166.1"/>
    <property type="molecule type" value="Genomic_DNA"/>
</dbReference>
<accession>A0A376BZV3</accession>
<sequence length="173" mass="20787">MNKFLQFHDRTIYFKEINGEYYIAIKPICEILNVDYISAFKRLKKDDFLSLVLSNQTIPDKRNRPQELICLPEKYIYGWLFSLQSKSEELKAYKIQCYDILFNHFNGLILGRKKILQQKANKQYQMAKLEKELMKNPLYMEFLELKHDNQLLNKQLKNIDHETLESTPNLFNL</sequence>
<evidence type="ECO:0000313" key="2">
    <source>
        <dbReference type="EMBL" id="SSZ47166.1"/>
    </source>
</evidence>
<dbReference type="AlphaFoldDB" id="A0A376BZV3"/>
<reference evidence="2 3" key="1">
    <citation type="submission" date="2018-06" db="EMBL/GenBank/DDBJ databases">
        <authorList>
            <consortium name="Pathogen Informatics"/>
            <person name="Doyle S."/>
        </authorList>
    </citation>
    <scope>NUCLEOTIDE SEQUENCE [LARGE SCALE GENOMIC DNA]</scope>
    <source>
        <strain evidence="2 3">NCTC11661</strain>
    </source>
</reference>
<gene>
    <name evidence="2" type="ORF">NCTC11661_00832</name>
</gene>
<protein>
    <submittedName>
        <fullName evidence="2">P22_AR N-terminal domain</fullName>
    </submittedName>
</protein>
<name>A0A376BZV3_9FLAO</name>
<dbReference type="RefSeq" id="WP_002686426.1">
    <property type="nucleotide sequence ID" value="NZ_UFTJ01000001.1"/>
</dbReference>
<evidence type="ECO:0000313" key="3">
    <source>
        <dbReference type="Proteomes" id="UP000255515"/>
    </source>
</evidence>
<dbReference type="InterPro" id="IPR018875">
    <property type="entry name" value="Antirepressor_Ant_N"/>
</dbReference>